<dbReference type="Gene3D" id="1.20.1640.10">
    <property type="entry name" value="Multidrug efflux transporter AcrB transmembrane domain"/>
    <property type="match status" value="1"/>
</dbReference>
<keyword evidence="4" id="KW-1185">Reference proteome</keyword>
<reference evidence="3 4" key="2">
    <citation type="submission" date="2018-11" db="EMBL/GenBank/DDBJ databases">
        <authorList>
            <consortium name="Pathogen Informatics"/>
        </authorList>
    </citation>
    <scope>NUCLEOTIDE SEQUENCE [LARGE SCALE GENOMIC DNA]</scope>
</reference>
<accession>A0A0N4XEV6</accession>
<feature type="transmembrane region" description="Helical" evidence="1">
    <location>
        <begin position="199"/>
        <end position="217"/>
    </location>
</feature>
<dbReference type="SUPFAM" id="SSF82866">
    <property type="entry name" value="Multidrug efflux transporter AcrB transmembrane domain"/>
    <property type="match status" value="1"/>
</dbReference>
<dbReference type="AlphaFoldDB" id="A0A0N4XEV6"/>
<dbReference type="GO" id="GO:0005886">
    <property type="term" value="C:plasma membrane"/>
    <property type="evidence" value="ECO:0007669"/>
    <property type="project" value="TreeGrafter"/>
</dbReference>
<keyword evidence="1" id="KW-0812">Transmembrane</keyword>
<keyword evidence="1" id="KW-0472">Membrane</keyword>
<protein>
    <submittedName>
        <fullName evidence="5">MMPL domain-containing protein</fullName>
    </submittedName>
</protein>
<evidence type="ECO:0000256" key="2">
    <source>
        <dbReference type="SAM" id="SignalP"/>
    </source>
</evidence>
<proteinExistence type="predicted"/>
<evidence type="ECO:0000313" key="5">
    <source>
        <dbReference type="WBParaSite" id="NBR_0000105801-mRNA-1"/>
    </source>
</evidence>
<dbReference type="WBParaSite" id="NBR_0000105801-mRNA-1">
    <property type="protein sequence ID" value="NBR_0000105801-mRNA-1"/>
    <property type="gene ID" value="NBR_0000105801"/>
</dbReference>
<dbReference type="STRING" id="27835.A0A0N4XEV6"/>
<keyword evidence="2" id="KW-0732">Signal</keyword>
<feature type="transmembrane region" description="Helical" evidence="1">
    <location>
        <begin position="152"/>
        <end position="170"/>
    </location>
</feature>
<feature type="signal peptide" evidence="2">
    <location>
        <begin position="1"/>
        <end position="17"/>
    </location>
</feature>
<dbReference type="InterPro" id="IPR051697">
    <property type="entry name" value="Patched_domain-protein"/>
</dbReference>
<organism evidence="5">
    <name type="scientific">Nippostrongylus brasiliensis</name>
    <name type="common">Rat hookworm</name>
    <dbReference type="NCBI Taxonomy" id="27835"/>
    <lineage>
        <taxon>Eukaryota</taxon>
        <taxon>Metazoa</taxon>
        <taxon>Ecdysozoa</taxon>
        <taxon>Nematoda</taxon>
        <taxon>Chromadorea</taxon>
        <taxon>Rhabditida</taxon>
        <taxon>Rhabditina</taxon>
        <taxon>Rhabditomorpha</taxon>
        <taxon>Strongyloidea</taxon>
        <taxon>Heligmosomidae</taxon>
        <taxon>Nippostrongylus</taxon>
    </lineage>
</organism>
<feature type="chain" id="PRO_5043124547" evidence="2">
    <location>
        <begin position="18"/>
        <end position="219"/>
    </location>
</feature>
<dbReference type="GO" id="GO:0030659">
    <property type="term" value="C:cytoplasmic vesicle membrane"/>
    <property type="evidence" value="ECO:0007669"/>
    <property type="project" value="TreeGrafter"/>
</dbReference>
<dbReference type="GO" id="GO:0018996">
    <property type="term" value="P:molting cycle, collagen and cuticulin-based cuticle"/>
    <property type="evidence" value="ECO:0007669"/>
    <property type="project" value="TreeGrafter"/>
</dbReference>
<dbReference type="EMBL" id="UYSL01000695">
    <property type="protein sequence ID" value="VDL64278.1"/>
    <property type="molecule type" value="Genomic_DNA"/>
</dbReference>
<dbReference type="Proteomes" id="UP000271162">
    <property type="component" value="Unassembled WGS sequence"/>
</dbReference>
<name>A0A0N4XEV6_NIPBR</name>
<evidence type="ECO:0000313" key="3">
    <source>
        <dbReference type="EMBL" id="VDL64278.1"/>
    </source>
</evidence>
<evidence type="ECO:0000256" key="1">
    <source>
        <dbReference type="SAM" id="Phobius"/>
    </source>
</evidence>
<reference evidence="5" key="1">
    <citation type="submission" date="2017-02" db="UniProtKB">
        <authorList>
            <consortium name="WormBaseParasite"/>
        </authorList>
    </citation>
    <scope>IDENTIFICATION</scope>
</reference>
<gene>
    <name evidence="3" type="ORF">NBR_LOCUS1059</name>
</gene>
<dbReference type="PANTHER" id="PTHR10796:SF90">
    <property type="entry name" value="SSD DOMAIN-CONTAINING PROTEIN"/>
    <property type="match status" value="1"/>
</dbReference>
<evidence type="ECO:0000313" key="4">
    <source>
        <dbReference type="Proteomes" id="UP000271162"/>
    </source>
</evidence>
<dbReference type="GO" id="GO:0006897">
    <property type="term" value="P:endocytosis"/>
    <property type="evidence" value="ECO:0007669"/>
    <property type="project" value="TreeGrafter"/>
</dbReference>
<dbReference type="PANTHER" id="PTHR10796">
    <property type="entry name" value="PATCHED-RELATED"/>
    <property type="match status" value="1"/>
</dbReference>
<feature type="transmembrane region" description="Helical" evidence="1">
    <location>
        <begin position="129"/>
        <end position="146"/>
    </location>
</feature>
<keyword evidence="1" id="KW-1133">Transmembrane helix</keyword>
<sequence>MILKVLLWLQQLRHYAAPPPGNDSGHFSMLQQACTVCCGAATIDPERMTSFLASDPYHFKTAMKLVNDSGELYTESFMFNVVYTNVTDWDIRISLLTKLREVIDRYPDLNVTVFDGGAMFVDQMLSLKQTATLTLLSMVVVCAVFMPSIVSVAIASLSIASVSVGVIGIMSQMHFDLDPILMASLLMTIGMSVDYIAHISYHSQVLVLLILHITLLLRS</sequence>